<feature type="domain" description="SsuA/THI5-like" evidence="4">
    <location>
        <begin position="102"/>
        <end position="317"/>
    </location>
</feature>
<dbReference type="Gene3D" id="3.40.190.10">
    <property type="entry name" value="Periplasmic binding protein-like II"/>
    <property type="match status" value="2"/>
</dbReference>
<accession>A0A2U1T1R2</accession>
<dbReference type="PANTHER" id="PTHR30024">
    <property type="entry name" value="ALIPHATIC SULFONATES-BINDING PROTEIN-RELATED"/>
    <property type="match status" value="1"/>
</dbReference>
<organism evidence="5 6">
    <name type="scientific">Homoserinimonas hongtaonis</name>
    <dbReference type="NCBI Taxonomy" id="2079791"/>
    <lineage>
        <taxon>Bacteria</taxon>
        <taxon>Bacillati</taxon>
        <taxon>Actinomycetota</taxon>
        <taxon>Actinomycetes</taxon>
        <taxon>Micrococcales</taxon>
        <taxon>Microbacteriaceae</taxon>
        <taxon>Homoserinimonas</taxon>
    </lineage>
</organism>
<name>A0A2U1T1R2_9MICO</name>
<dbReference type="InterPro" id="IPR015168">
    <property type="entry name" value="SsuA/THI5"/>
</dbReference>
<gene>
    <name evidence="5" type="ORF">DF220_08015</name>
</gene>
<comment type="similarity">
    <text evidence="2">Belongs to the bacterial solute-binding protein SsuA/TauA family.</text>
</comment>
<evidence type="ECO:0000259" key="4">
    <source>
        <dbReference type="Pfam" id="PF09084"/>
    </source>
</evidence>
<evidence type="ECO:0000256" key="3">
    <source>
        <dbReference type="ARBA" id="ARBA00022729"/>
    </source>
</evidence>
<reference evidence="6" key="1">
    <citation type="submission" date="2018-04" db="EMBL/GenBank/DDBJ databases">
        <authorList>
            <person name="Liu S."/>
            <person name="Wang Z."/>
            <person name="Li J."/>
        </authorList>
    </citation>
    <scope>NUCLEOTIDE SEQUENCE [LARGE SCALE GENOMIC DNA]</scope>
    <source>
        <strain evidence="6">S1194</strain>
    </source>
</reference>
<dbReference type="EMBL" id="QEEX01000001">
    <property type="protein sequence ID" value="PWB97780.1"/>
    <property type="molecule type" value="Genomic_DNA"/>
</dbReference>
<evidence type="ECO:0000256" key="1">
    <source>
        <dbReference type="ARBA" id="ARBA00004418"/>
    </source>
</evidence>
<dbReference type="Pfam" id="PF09084">
    <property type="entry name" value="NMT1"/>
    <property type="match status" value="1"/>
</dbReference>
<evidence type="ECO:0000313" key="5">
    <source>
        <dbReference type="EMBL" id="PWB97780.1"/>
    </source>
</evidence>
<evidence type="ECO:0000313" key="6">
    <source>
        <dbReference type="Proteomes" id="UP000244978"/>
    </source>
</evidence>
<protein>
    <submittedName>
        <fullName evidence="5">ABC transporter substrate-binding protein</fullName>
    </submittedName>
</protein>
<keyword evidence="3" id="KW-0732">Signal</keyword>
<dbReference type="GO" id="GO:0042597">
    <property type="term" value="C:periplasmic space"/>
    <property type="evidence" value="ECO:0007669"/>
    <property type="project" value="UniProtKB-SubCell"/>
</dbReference>
<dbReference type="SUPFAM" id="SSF53850">
    <property type="entry name" value="Periplasmic binding protein-like II"/>
    <property type="match status" value="1"/>
</dbReference>
<dbReference type="PANTHER" id="PTHR30024:SF47">
    <property type="entry name" value="TAURINE-BINDING PERIPLASMIC PROTEIN"/>
    <property type="match status" value="1"/>
</dbReference>
<proteinExistence type="inferred from homology"/>
<comment type="subcellular location">
    <subcellularLocation>
        <location evidence="1">Periplasm</location>
    </subcellularLocation>
</comment>
<comment type="caution">
    <text evidence="5">The sequence shown here is derived from an EMBL/GenBank/DDBJ whole genome shotgun (WGS) entry which is preliminary data.</text>
</comment>
<sequence length="390" mass="40724">MSSTADARNSHCRAQPHTAIRRQPALTERVSVLLPAHRLIPALTKGTSVITKNAALPAIAAFVFVSLGLNGCAAPASSSPESRGDVPVTITIAEPVHGIGYLPLYAAIESGAFEEEGITVEVTTLTGGGHVSSVLSGEVFGFIGGVESGAVANVKGASLKGVVNVVNRGNVYFVAPEGEEPKAGEDLGKYFEGKTIVGGRHGGTPNAILRHILIESGLDPDTDTILQELEDSAAIPSAMNAGAADIAVVAEPQLGLGIAQGLWGQPFLNVPAELGAYAYSSIVVPTKTIDENPGLIQRFVTALIKGQELIEGDPEYAFELAQREFATLDPAALKATLDRAYEDELWDGSCLSKTAIETNLKVARAGKILDDSSIKQSYETVATMTFTGDC</sequence>
<evidence type="ECO:0000256" key="2">
    <source>
        <dbReference type="ARBA" id="ARBA00010742"/>
    </source>
</evidence>
<keyword evidence="6" id="KW-1185">Reference proteome</keyword>
<dbReference type="Proteomes" id="UP000244978">
    <property type="component" value="Unassembled WGS sequence"/>
</dbReference>
<dbReference type="AlphaFoldDB" id="A0A2U1T1R2"/>